<gene>
    <name evidence="3" type="ORF">RSOLAG1IB_11706</name>
</gene>
<dbReference type="Gene3D" id="3.40.50.300">
    <property type="entry name" value="P-loop containing nucleotide triphosphate hydrolases"/>
    <property type="match status" value="1"/>
</dbReference>
<dbReference type="OrthoDB" id="10042665at2759"/>
<dbReference type="InterPro" id="IPR027417">
    <property type="entry name" value="P-loop_NTPase"/>
</dbReference>
<protein>
    <recommendedName>
        <fullName evidence="2">AAA+ ATPase domain-containing protein</fullName>
    </recommendedName>
</protein>
<dbReference type="GO" id="GO:0005524">
    <property type="term" value="F:ATP binding"/>
    <property type="evidence" value="ECO:0007669"/>
    <property type="project" value="InterPro"/>
</dbReference>
<dbReference type="SUPFAM" id="SSF52540">
    <property type="entry name" value="P-loop containing nucleoside triphosphate hydrolases"/>
    <property type="match status" value="1"/>
</dbReference>
<dbReference type="EMBL" id="LN679272">
    <property type="protein sequence ID" value="CEL54617.1"/>
    <property type="molecule type" value="Genomic_DNA"/>
</dbReference>
<dbReference type="PANTHER" id="PTHR46411:SF3">
    <property type="entry name" value="AAA+ ATPASE DOMAIN-CONTAINING PROTEIN"/>
    <property type="match status" value="1"/>
</dbReference>
<reference evidence="3 4" key="1">
    <citation type="submission" date="2014-11" db="EMBL/GenBank/DDBJ databases">
        <authorList>
            <person name="Wibberg Daniel"/>
        </authorList>
    </citation>
    <scope>NUCLEOTIDE SEQUENCE [LARGE SCALE GENOMIC DNA]</scope>
    <source>
        <strain evidence="3">Rhizoctonia solani AG1-IB 7/3/14</strain>
    </source>
</reference>
<evidence type="ECO:0000256" key="1">
    <source>
        <dbReference type="SAM" id="Coils"/>
    </source>
</evidence>
<dbReference type="InterPro" id="IPR003593">
    <property type="entry name" value="AAA+_ATPase"/>
</dbReference>
<evidence type="ECO:0000313" key="3">
    <source>
        <dbReference type="EMBL" id="CEL54617.1"/>
    </source>
</evidence>
<accession>A0A0B7FEJ8</accession>
<feature type="domain" description="AAA+ ATPase" evidence="2">
    <location>
        <begin position="484"/>
        <end position="611"/>
    </location>
</feature>
<dbReference type="PANTHER" id="PTHR46411">
    <property type="entry name" value="FAMILY ATPASE, PUTATIVE-RELATED"/>
    <property type="match status" value="1"/>
</dbReference>
<organism evidence="3 4">
    <name type="scientific">Thanatephorus cucumeris (strain AG1-IB / isolate 7/3/14)</name>
    <name type="common">Lettuce bottom rot fungus</name>
    <name type="synonym">Rhizoctonia solani</name>
    <dbReference type="NCBI Taxonomy" id="1108050"/>
    <lineage>
        <taxon>Eukaryota</taxon>
        <taxon>Fungi</taxon>
        <taxon>Dikarya</taxon>
        <taxon>Basidiomycota</taxon>
        <taxon>Agaricomycotina</taxon>
        <taxon>Agaricomycetes</taxon>
        <taxon>Cantharellales</taxon>
        <taxon>Ceratobasidiaceae</taxon>
        <taxon>Rhizoctonia</taxon>
        <taxon>Rhizoctonia solani AG-1</taxon>
    </lineage>
</organism>
<dbReference type="SMART" id="SM00382">
    <property type="entry name" value="AAA"/>
    <property type="match status" value="1"/>
</dbReference>
<dbReference type="InterPro" id="IPR054289">
    <property type="entry name" value="DUF7025"/>
</dbReference>
<feature type="coiled-coil region" evidence="1">
    <location>
        <begin position="518"/>
        <end position="545"/>
    </location>
</feature>
<keyword evidence="4" id="KW-1185">Reference proteome</keyword>
<dbReference type="Proteomes" id="UP000059188">
    <property type="component" value="Unassembled WGS sequence"/>
</dbReference>
<evidence type="ECO:0000259" key="2">
    <source>
        <dbReference type="SMART" id="SM00382"/>
    </source>
</evidence>
<dbReference type="STRING" id="1108050.A0A0B7FEJ8"/>
<evidence type="ECO:0000313" key="4">
    <source>
        <dbReference type="Proteomes" id="UP000059188"/>
    </source>
</evidence>
<sequence>MPLVSRGEDITSRSYFTCFNQVWDKHTYENWAATSPINQTVNLDRGLIFKAYNRVYGPLGSSIDDHTWIELVSDDLVKFLRTHQTLKGVKTLENSRPGIDARDVFLRLETLEVSAVEPIFEQEQEESEVVAEGEPAPPPEPVLPFHFTTFEEAQFPSPPRSPVILPAPLSPLVPPSPQTSFYYHPIFVDNKPQLTVSEQLWILLDFVESHFKETIEELKRLKLDGYISYKLLWTICAPGDIVGTKDAATGFPVGLRVESWDYGCKGTKFTIRGVTYAWDGKCFKDKIVPVEIKRFEGLMRIDQIPIELMADQSKNALIERGRIYQKYAGVHHLKYDGFITVSTGRSTVKLPAKGRVMVDTEGYSRYNPNAPCECQTTAWNPYPIGSPSQPCFLPPQQDMALHQEYGNETPMPDEILCLTPPTHKAWSFTAETWGDVLVENLSEIRFNEFALDQLVIKTEQKTMIRALVKTFSESGSNLLTDKGGGATIVLDGDPGTGKMLTAEALSEHLKCPLYVISSGELRTQAQELEKQLHNIREMAAAWKAIVLINEANILLETRNTYDIMRNSLVGVFLRELKYHTGVVILSTNKIRSFDKVFIPRISIAIHYPDLDESSRLLIWKQLLVRAGVNLADSSTPLSGDSSYITHDELTSLAKKPVDACVIEQIIRGAQALSVADKEPLCVLHVRAALEINEQFEVDRKENGMC</sequence>
<dbReference type="GO" id="GO:0016887">
    <property type="term" value="F:ATP hydrolysis activity"/>
    <property type="evidence" value="ECO:0007669"/>
    <property type="project" value="InterPro"/>
</dbReference>
<name>A0A0B7FEJ8_THACB</name>
<dbReference type="Pfam" id="PF00004">
    <property type="entry name" value="AAA"/>
    <property type="match status" value="1"/>
</dbReference>
<dbReference type="InterPro" id="IPR003959">
    <property type="entry name" value="ATPase_AAA_core"/>
</dbReference>
<proteinExistence type="predicted"/>
<dbReference type="Pfam" id="PF22942">
    <property type="entry name" value="DUF7025"/>
    <property type="match status" value="1"/>
</dbReference>
<dbReference type="AlphaFoldDB" id="A0A0B7FEJ8"/>
<keyword evidence="1" id="KW-0175">Coiled coil</keyword>